<dbReference type="PANTHER" id="PTHR13371:SF0">
    <property type="entry name" value="CENTROSOMAL PROTEIN OF 104 KDA"/>
    <property type="match status" value="1"/>
</dbReference>
<dbReference type="SUPFAM" id="SSF49785">
    <property type="entry name" value="Galactose-binding domain-like"/>
    <property type="match status" value="1"/>
</dbReference>
<gene>
    <name evidence="4" type="primary">CE104</name>
</gene>
<feature type="compositionally biased region" description="Polar residues" evidence="1">
    <location>
        <begin position="380"/>
        <end position="401"/>
    </location>
</feature>
<reference evidence="4" key="2">
    <citation type="journal article" date="2014" name="BMC Genomics">
        <title>A genomic perspective to assessing quality of mass-reared SIT flies used in Mediterranean fruit fly (Ceratitis capitata) eradication in California.</title>
        <authorList>
            <person name="Calla B."/>
            <person name="Hall B."/>
            <person name="Hou S."/>
            <person name="Geib S.M."/>
        </authorList>
    </citation>
    <scope>NUCLEOTIDE SEQUENCE</scope>
</reference>
<feature type="compositionally biased region" description="Low complexity" evidence="1">
    <location>
        <begin position="174"/>
        <end position="190"/>
    </location>
</feature>
<feature type="compositionally biased region" description="Low complexity" evidence="1">
    <location>
        <begin position="809"/>
        <end position="819"/>
    </location>
</feature>
<feature type="compositionally biased region" description="Gly residues" evidence="1">
    <location>
        <begin position="795"/>
        <end position="808"/>
    </location>
</feature>
<sequence>MAKKIPFSVVFASDEDPAFPASELNTHGPTVHGWRSAAGSTITPHDIVLRFHKPAKICRIQILAHQFLIPEKVELWLHYSPKGIPSTPSSQCFDFLGFVALSDNAATNYKSRELQSVSVTPRRGTHLKLRLSTAHHNNYNPDGQIALIAVNVLGEELEKNAVVVAADSTAQVEGSASSNGNTNSNAPTTNEINNTDLASANGATAEPALVSICDDLLFSMYVEESIAEIIREMEEKKLQAVGVERFEYARKLKLCMTALRAAGERLGRYALAKRQAVQQEDFTTAKLRKEQIEMYKTLVLKHLLVTELLEANGFNASNDMASEVYASKPILPPAPSLQDVAQALAEAHYQTSTMSPKSVQDDRSSTDGCSLSGGAALSAPNVSVAQTNTNDSGSLQANSTLRKSHDDIPISPKLSKGRSPSRHSSPMSSRQGSLRRRNKSAPRNSYEDYEERAVPALRHSNTNEFLRECQGTALLEADPNRGRSRLNDRERRQAALPILVFGNDMVEQFYSRQFQDREDGLISLRNFLKGVDTEQTNPNANSNCNSGSENTAGPNKVARSAALLLHRAVRDAVYSVFSQATETVRVLFLEYVPGRVSQSEVARCVDRLLPELLAKSGDPSARIHTLAQHTILSIAACPEVIEQHLVAPALSRSVSSGTHPRLALSRMQMLEQLVLSQGIGTDKHSGLTCRALSECGCSGIHHPAEPVRKVAERILLLVYKVNPRLVRKQLPPDDDVTRRNLLYRQLFAEFDKLDLERKKDMLEANKYSSHNNRDPISPPPHRGRNELEHLQQATGSGGGSSYGGGAGSGSDSRSSPYGYMYSTKSPDPQSSPMRRSETRILKSKSGHALGGTNGYASGSSGGGNGVGSTVSGSGGSVVATFSNCNGKQQYNEQLKRSMISASNSRKGSNSNSNSESLEEPPDLIHCPFCNWCCSSSDQTQLDRHYWKSCPFLTKCPQCSQVLEVAALNYHLTKECEAKDSYVMCERCTESVHKQLYDLHQMEDYCRELKTGAARCPLCHDDVHLPLDGGWKLHLLSSIGCPGNTRRRAKKSN</sequence>
<evidence type="ECO:0000313" key="4">
    <source>
        <dbReference type="EMBL" id="JAB95143.1"/>
    </source>
</evidence>
<evidence type="ECO:0000259" key="3">
    <source>
        <dbReference type="Pfam" id="PF21039"/>
    </source>
</evidence>
<dbReference type="Pfam" id="PF21039">
    <property type="entry name" value="CEP104_ZnF"/>
    <property type="match status" value="1"/>
</dbReference>
<dbReference type="Pfam" id="PF21040">
    <property type="entry name" value="CEP104-like_TOG"/>
    <property type="match status" value="1"/>
</dbReference>
<name>W8BDS9_CERCA</name>
<dbReference type="InterPro" id="IPR048738">
    <property type="entry name" value="CEP104_Znf"/>
</dbReference>
<protein>
    <submittedName>
        <fullName evidence="4">Centrosomal protein of 104 kDa</fullName>
    </submittedName>
</protein>
<dbReference type="Pfam" id="PF21038">
    <property type="entry name" value="CEP104_N"/>
    <property type="match status" value="1"/>
</dbReference>
<dbReference type="EMBL" id="GAMC01011412">
    <property type="protein sequence ID" value="JAB95143.1"/>
    <property type="molecule type" value="mRNA"/>
</dbReference>
<feature type="region of interest" description="Disordered" evidence="1">
    <location>
        <begin position="172"/>
        <end position="195"/>
    </location>
</feature>
<feature type="region of interest" description="Disordered" evidence="1">
    <location>
        <begin position="348"/>
        <end position="455"/>
    </location>
</feature>
<evidence type="ECO:0000256" key="1">
    <source>
        <dbReference type="SAM" id="MobiDB-lite"/>
    </source>
</evidence>
<dbReference type="InterPro" id="IPR048739">
    <property type="entry name" value="CEP104_N"/>
</dbReference>
<feature type="region of interest" description="Disordered" evidence="1">
    <location>
        <begin position="533"/>
        <end position="552"/>
    </location>
</feature>
<organism evidence="4">
    <name type="scientific">Ceratitis capitata</name>
    <name type="common">Mediterranean fruit fly</name>
    <name type="synonym">Tephritis capitata</name>
    <dbReference type="NCBI Taxonomy" id="7213"/>
    <lineage>
        <taxon>Eukaryota</taxon>
        <taxon>Metazoa</taxon>
        <taxon>Ecdysozoa</taxon>
        <taxon>Arthropoda</taxon>
        <taxon>Hexapoda</taxon>
        <taxon>Insecta</taxon>
        <taxon>Pterygota</taxon>
        <taxon>Neoptera</taxon>
        <taxon>Endopterygota</taxon>
        <taxon>Diptera</taxon>
        <taxon>Brachycera</taxon>
        <taxon>Muscomorpha</taxon>
        <taxon>Tephritoidea</taxon>
        <taxon>Tephritidae</taxon>
        <taxon>Ceratitis</taxon>
        <taxon>Ceratitis</taxon>
    </lineage>
</organism>
<dbReference type="FunFam" id="1.25.10.10:FF:000269">
    <property type="entry name" value="Uncharacterized protein, isoform A"/>
    <property type="match status" value="1"/>
</dbReference>
<accession>W8BDS9</accession>
<feature type="domain" description="Centrosomal protein CEP104 Zn finger" evidence="3">
    <location>
        <begin position="925"/>
        <end position="1035"/>
    </location>
</feature>
<dbReference type="PANTHER" id="PTHR13371">
    <property type="entry name" value="GLYCINE-, GLUTAMATE-, THIENYLCYCLOHEXYLPIPERIDINE-BINDING PROTEIN"/>
    <property type="match status" value="1"/>
</dbReference>
<proteinExistence type="evidence at transcript level"/>
<dbReference type="InterPro" id="IPR052607">
    <property type="entry name" value="CEP104-like"/>
</dbReference>
<dbReference type="OrthoDB" id="66599at2759"/>
<reference evidence="4" key="1">
    <citation type="submission" date="2013-07" db="EMBL/GenBank/DDBJ databases">
        <authorList>
            <person name="Geib S."/>
        </authorList>
    </citation>
    <scope>NUCLEOTIDE SEQUENCE</scope>
</reference>
<feature type="compositionally biased region" description="Gly residues" evidence="1">
    <location>
        <begin position="848"/>
        <end position="866"/>
    </location>
</feature>
<feature type="domain" description="Centrosomal protein CEP104 N-terminal" evidence="2">
    <location>
        <begin position="33"/>
        <end position="154"/>
    </location>
</feature>
<dbReference type="KEGG" id="ccat:101449124"/>
<dbReference type="InterPro" id="IPR008979">
    <property type="entry name" value="Galactose-bd-like_sf"/>
</dbReference>
<feature type="region of interest" description="Disordered" evidence="1">
    <location>
        <begin position="764"/>
        <end position="871"/>
    </location>
</feature>
<dbReference type="GO" id="GO:0005929">
    <property type="term" value="C:cilium"/>
    <property type="evidence" value="ECO:0007669"/>
    <property type="project" value="TreeGrafter"/>
</dbReference>
<feature type="compositionally biased region" description="Polar residues" evidence="1">
    <location>
        <begin position="349"/>
        <end position="358"/>
    </location>
</feature>
<feature type="compositionally biased region" description="Polar residues" evidence="1">
    <location>
        <begin position="822"/>
        <end position="833"/>
    </location>
</feature>
<dbReference type="InterPro" id="IPR011989">
    <property type="entry name" value="ARM-like"/>
</dbReference>
<dbReference type="GeneID" id="101449124"/>
<evidence type="ECO:0000259" key="2">
    <source>
        <dbReference type="Pfam" id="PF21038"/>
    </source>
</evidence>
<dbReference type="AlphaFoldDB" id="W8BDS9"/>
<feature type="compositionally biased region" description="Low complexity" evidence="1">
    <location>
        <begin position="422"/>
        <end position="432"/>
    </location>
</feature>
<dbReference type="Gene3D" id="1.25.10.10">
    <property type="entry name" value="Leucine-rich Repeat Variant"/>
    <property type="match status" value="1"/>
</dbReference>